<keyword evidence="1" id="KW-0597">Phosphoprotein</keyword>
<dbReference type="InterPro" id="IPR050839">
    <property type="entry name" value="Rho-assoc_Ser/Thr_Kinase"/>
</dbReference>
<proteinExistence type="predicted"/>
<dbReference type="OMA" id="KIVGHFV"/>
<protein>
    <submittedName>
        <fullName evidence="5">Uncharacterized protein</fullName>
    </submittedName>
</protein>
<dbReference type="GO" id="GO:0005737">
    <property type="term" value="C:cytoplasm"/>
    <property type="evidence" value="ECO:0007669"/>
    <property type="project" value="TreeGrafter"/>
</dbReference>
<dbReference type="GO" id="GO:0031032">
    <property type="term" value="P:actomyosin structure organization"/>
    <property type="evidence" value="ECO:0007669"/>
    <property type="project" value="TreeGrafter"/>
</dbReference>
<reference evidence="5 6" key="1">
    <citation type="journal article" date="2011" name="Cell">
        <title>Insight into structure and assembly of the nuclear pore complex by utilizing the genome of a eukaryotic thermophile.</title>
        <authorList>
            <person name="Amlacher S."/>
            <person name="Sarges P."/>
            <person name="Flemming D."/>
            <person name="van Noort V."/>
            <person name="Kunze R."/>
            <person name="Devos D.P."/>
            <person name="Arumugam M."/>
            <person name="Bork P."/>
            <person name="Hurt E."/>
        </authorList>
    </citation>
    <scope>NUCLEOTIDE SEQUENCE [LARGE SCALE GENOMIC DNA]</scope>
    <source>
        <strain evidence="6">DSM 1495 / CBS 144.50 / IMI 039719</strain>
    </source>
</reference>
<dbReference type="PANTHER" id="PTHR22988">
    <property type="entry name" value="MYOTONIC DYSTROPHY S/T KINASE-RELATED"/>
    <property type="match status" value="1"/>
</dbReference>
<feature type="compositionally biased region" description="Polar residues" evidence="4">
    <location>
        <begin position="421"/>
        <end position="432"/>
    </location>
</feature>
<comment type="catalytic activity">
    <reaction evidence="2">
        <text>L-threonyl-[protein] + ATP = O-phospho-L-threonyl-[protein] + ADP + H(+)</text>
        <dbReference type="Rhea" id="RHEA:46608"/>
        <dbReference type="Rhea" id="RHEA-COMP:11060"/>
        <dbReference type="Rhea" id="RHEA-COMP:11605"/>
        <dbReference type="ChEBI" id="CHEBI:15378"/>
        <dbReference type="ChEBI" id="CHEBI:30013"/>
        <dbReference type="ChEBI" id="CHEBI:30616"/>
        <dbReference type="ChEBI" id="CHEBI:61977"/>
        <dbReference type="ChEBI" id="CHEBI:456216"/>
        <dbReference type="EC" id="2.7.11.1"/>
    </reaction>
</comment>
<dbReference type="HOGENOM" id="CLU_008442_0_0_1"/>
<evidence type="ECO:0000313" key="6">
    <source>
        <dbReference type="Proteomes" id="UP000008066"/>
    </source>
</evidence>
<feature type="region of interest" description="Disordered" evidence="4">
    <location>
        <begin position="184"/>
        <end position="203"/>
    </location>
</feature>
<feature type="compositionally biased region" description="Basic and acidic residues" evidence="4">
    <location>
        <begin position="616"/>
        <end position="629"/>
    </location>
</feature>
<organism evidence="6">
    <name type="scientific">Chaetomium thermophilum (strain DSM 1495 / CBS 144.50 / IMI 039719)</name>
    <name type="common">Thermochaetoides thermophila</name>
    <dbReference type="NCBI Taxonomy" id="759272"/>
    <lineage>
        <taxon>Eukaryota</taxon>
        <taxon>Fungi</taxon>
        <taxon>Dikarya</taxon>
        <taxon>Ascomycota</taxon>
        <taxon>Pezizomycotina</taxon>
        <taxon>Sordariomycetes</taxon>
        <taxon>Sordariomycetidae</taxon>
        <taxon>Sordariales</taxon>
        <taxon>Chaetomiaceae</taxon>
        <taxon>Thermochaetoides</taxon>
    </lineage>
</organism>
<dbReference type="RefSeq" id="XP_006695069.1">
    <property type="nucleotide sequence ID" value="XM_006695006.1"/>
</dbReference>
<dbReference type="PANTHER" id="PTHR22988:SF71">
    <property type="entry name" value="CITRON RHO-INTERACTING KINASE"/>
    <property type="match status" value="1"/>
</dbReference>
<name>G0S9S3_CHATD</name>
<gene>
    <name evidence="5" type="ORF">CTHT_0046970</name>
</gene>
<comment type="catalytic activity">
    <reaction evidence="3">
        <text>L-seryl-[protein] + ATP = O-phospho-L-seryl-[protein] + ADP + H(+)</text>
        <dbReference type="Rhea" id="RHEA:17989"/>
        <dbReference type="Rhea" id="RHEA-COMP:9863"/>
        <dbReference type="Rhea" id="RHEA-COMP:11604"/>
        <dbReference type="ChEBI" id="CHEBI:15378"/>
        <dbReference type="ChEBI" id="CHEBI:29999"/>
        <dbReference type="ChEBI" id="CHEBI:30616"/>
        <dbReference type="ChEBI" id="CHEBI:83421"/>
        <dbReference type="ChEBI" id="CHEBI:456216"/>
        <dbReference type="EC" id="2.7.11.1"/>
    </reaction>
</comment>
<sequence>MAKSTVWDLRNATSADGVDNRCPALQHLNVIIEMIQEHYQKLVSRLDSELREAGRMGYDLIQQYEARIKAAQEKAEEKAQVHNAEIEKLQRERDEQQMENAILRRENVKLQKRINDLDRDLRDAHEREKNLDDELRYLQGKINELEKQTQEVKEYELRIIELEREISEYDEKLQECRKQLEDSRKAARDAREHHQLKQKELDSVQEEHRRLISEYEKQTMSLKCQISIMENKVKRQEEDKKLEDHYGTNTLFAEVCALRAAYVELQQKNEEYRAELEYLREENVLFPFGNSYWPRAARTLQAELEGTDCPISPIQGQETTVNSHLINFPSGTEKARFALPSLLTCTSAHPTTPRTSLIHAHRAAFDRTFTATTPREKFGFRNPARWSVQSTSQSTFASSSAPTSPSNHRTSVFSPADDLSSPITLMSTTEPTSPGWKTMPHKRNPSQLSVYSITGRSVFSPDRKARASTHHVVDENLSIREDYMTRYTTDGPLSQFCDTILEAENPEHTESSSTALIHGNVAQQHGRRLRRRVSHESVIQLSNGMDVHTLKCRPSQLVLRQFGLPVPAAASPNISVVTAHPTLLRGPVSGGKRGSVILRDTIRGRSTNQRAVTTALEERSAERDQDSRKSKGPLGLGKLVSWMPWGNNSNKESGPHSVALSNASAAGASPSASPRSSPADNTASSTILALSVPNNDTAEPSSSTTPNITAQPSLSSSLTSLSALSAATSISHTSAPTPSKRDPVAAHAAAMKAMFRAPGVNQPGIVPGFETKKKLRGAPSKVFVEEQIVGSVREAMREVLEEVGE</sequence>
<feature type="compositionally biased region" description="Polar residues" evidence="4">
    <location>
        <begin position="680"/>
        <end position="711"/>
    </location>
</feature>
<evidence type="ECO:0000313" key="5">
    <source>
        <dbReference type="EMBL" id="EGS20184.1"/>
    </source>
</evidence>
<evidence type="ECO:0000256" key="3">
    <source>
        <dbReference type="ARBA" id="ARBA00048679"/>
    </source>
</evidence>
<evidence type="ECO:0000256" key="2">
    <source>
        <dbReference type="ARBA" id="ARBA00047899"/>
    </source>
</evidence>
<evidence type="ECO:0000256" key="1">
    <source>
        <dbReference type="ARBA" id="ARBA00022553"/>
    </source>
</evidence>
<feature type="region of interest" description="Disordered" evidence="4">
    <location>
        <begin position="389"/>
        <end position="444"/>
    </location>
</feature>
<feature type="compositionally biased region" description="Low complexity" evidence="4">
    <location>
        <begin position="389"/>
        <end position="406"/>
    </location>
</feature>
<feature type="compositionally biased region" description="Low complexity" evidence="4">
    <location>
        <begin position="657"/>
        <end position="679"/>
    </location>
</feature>
<dbReference type="STRING" id="759272.G0S9S3"/>
<dbReference type="GO" id="GO:0005856">
    <property type="term" value="C:cytoskeleton"/>
    <property type="evidence" value="ECO:0007669"/>
    <property type="project" value="TreeGrafter"/>
</dbReference>
<dbReference type="eggNOG" id="ENOG502S0V0">
    <property type="taxonomic scope" value="Eukaryota"/>
</dbReference>
<dbReference type="GO" id="GO:0004674">
    <property type="term" value="F:protein serine/threonine kinase activity"/>
    <property type="evidence" value="ECO:0007669"/>
    <property type="project" value="UniProtKB-EC"/>
</dbReference>
<dbReference type="EMBL" id="GL988043">
    <property type="protein sequence ID" value="EGS20184.1"/>
    <property type="molecule type" value="Genomic_DNA"/>
</dbReference>
<evidence type="ECO:0000256" key="4">
    <source>
        <dbReference type="SAM" id="MobiDB-lite"/>
    </source>
</evidence>
<dbReference type="KEGG" id="cthr:CTHT_0046970"/>
<dbReference type="Proteomes" id="UP000008066">
    <property type="component" value="Unassembled WGS sequence"/>
</dbReference>
<keyword evidence="6" id="KW-1185">Reference proteome</keyword>
<dbReference type="GeneID" id="18258735"/>
<dbReference type="OrthoDB" id="4088568at2759"/>
<feature type="region of interest" description="Disordered" evidence="4">
    <location>
        <begin position="607"/>
        <end position="714"/>
    </location>
</feature>
<dbReference type="AlphaFoldDB" id="G0S9S3"/>
<accession>G0S9S3</accession>